<name>L0ECG5_THECK</name>
<keyword evidence="2" id="KW-1185">Reference proteome</keyword>
<evidence type="ECO:0000313" key="2">
    <source>
        <dbReference type="Proteomes" id="UP000010795"/>
    </source>
</evidence>
<dbReference type="STRING" id="717605.Theco_1203"/>
<dbReference type="OrthoDB" id="2183738at2"/>
<dbReference type="eggNOG" id="ENOG5032WV1">
    <property type="taxonomic scope" value="Bacteria"/>
</dbReference>
<dbReference type="HOGENOM" id="CLU_154514_0_0_9"/>
<dbReference type="Proteomes" id="UP000010795">
    <property type="component" value="Chromosome"/>
</dbReference>
<protein>
    <submittedName>
        <fullName evidence="1">Uncharacterized protein</fullName>
    </submittedName>
</protein>
<proteinExistence type="predicted"/>
<dbReference type="KEGG" id="tco:Theco_1203"/>
<gene>
    <name evidence="1" type="ordered locus">Theco_1203</name>
</gene>
<sequence>MDLRNRKIVIHTLDEREDRAEYTDIVFEGVLCHQFGHHFPGSILLGIFEQESDRFFANEQILNLLEQGKNHGWPVMFSNITELKEKINRELYKYIEILVSYGFNGWVLAQNYSKQANPI</sequence>
<reference evidence="2" key="1">
    <citation type="submission" date="2012-01" db="EMBL/GenBank/DDBJ databases">
        <title>Complete sequence of chromosome of Thermobacillus composti KWC4.</title>
        <authorList>
            <person name="Lucas S."/>
            <person name="Han J."/>
            <person name="Lapidus A."/>
            <person name="Cheng J.-F."/>
            <person name="Goodwin L."/>
            <person name="Pitluck S."/>
            <person name="Peters L."/>
            <person name="Ovchinnikova G."/>
            <person name="Teshima H."/>
            <person name="Detter J.C."/>
            <person name="Han C."/>
            <person name="Tapia R."/>
            <person name="Land M."/>
            <person name="Hauser L."/>
            <person name="Kyrpides N."/>
            <person name="Ivanova N."/>
            <person name="Pagani I."/>
            <person name="Anderson I."/>
            <person name="Woyke T."/>
        </authorList>
    </citation>
    <scope>NUCLEOTIDE SEQUENCE [LARGE SCALE GENOMIC DNA]</scope>
    <source>
        <strain evidence="2">DSM 18247 / JCM 13945 / KWC4</strain>
    </source>
</reference>
<dbReference type="RefSeq" id="WP_015254128.1">
    <property type="nucleotide sequence ID" value="NC_019897.1"/>
</dbReference>
<accession>L0ECG5</accession>
<dbReference type="EMBL" id="CP003255">
    <property type="protein sequence ID" value="AGA57371.1"/>
    <property type="molecule type" value="Genomic_DNA"/>
</dbReference>
<evidence type="ECO:0000313" key="1">
    <source>
        <dbReference type="EMBL" id="AGA57371.1"/>
    </source>
</evidence>
<organism evidence="1 2">
    <name type="scientific">Thermobacillus composti (strain DSM 18247 / JCM 13945 / KWC4)</name>
    <dbReference type="NCBI Taxonomy" id="717605"/>
    <lineage>
        <taxon>Bacteria</taxon>
        <taxon>Bacillati</taxon>
        <taxon>Bacillota</taxon>
        <taxon>Bacilli</taxon>
        <taxon>Bacillales</taxon>
        <taxon>Paenibacillaceae</taxon>
        <taxon>Thermobacillus</taxon>
    </lineage>
</organism>
<dbReference type="AlphaFoldDB" id="L0ECG5"/>